<dbReference type="Proteomes" id="UP001062846">
    <property type="component" value="Chromosome 10"/>
</dbReference>
<gene>
    <name evidence="1" type="ORF">RHMOL_Rhmol10G0268100</name>
</gene>
<keyword evidence="2" id="KW-1185">Reference proteome</keyword>
<comment type="caution">
    <text evidence="1">The sequence shown here is derived from an EMBL/GenBank/DDBJ whole genome shotgun (WGS) entry which is preliminary data.</text>
</comment>
<proteinExistence type="predicted"/>
<sequence>MAPQLRQFRQRWRCPIKAVTLMVMVTTAAMLNLAATANPQTNLLNKGCSQYNATNLSNFYTNLNDTFSQLRSQLSGVNTKFATGQQAKGSDPVYAMAQCRDYLSTLDCVACFDAAVVLIRNCTGANGARVIYDGCFLRLVFSQYGPIEDAFLSNRRSRRSGNKFGFVKFRERRGATLAMAKANGLRFGYRSLFVERARYDGFSNRNRPHSSFSNPSDDREVGVEHTFNQRVQSHVQARASQIPNPGDLKERENRVTLNFQPIAADWLTTSLVARLKQITTTEYVLEGFSMIGFQNVVVKSMGGLDLIITFQSKEDRLAALSNSTILGWFKYIKPWNGEASGKSRLVWLKCRGIPLNTWCLTTFRRIGKLWGDFISLDYETLKEESYEVGRMMIATDNSNRIDDWINITVRGRNYGVKVWEEECDDPFNERHIRDWVKVHIPASTENPKIKEAVFGRDDDVEGGRNLAQSSCAALDGLPTDREVMRVDVPTTLLLKDGSSRLLHVPREDIINTGNVVQESEESVVGESADNNDQPTSIEEPQVEPPKNAEDQHKENRVCRPDPILDPLVEHIIQNQAVQNGISKEARVKKRRQLTEILDVKGPLSHLAWNNRVPLILEIYVTEPKLFSKLSGMQWKRARSWVSFTMRVTKKWLTD</sequence>
<reference evidence="1" key="1">
    <citation type="submission" date="2022-02" db="EMBL/GenBank/DDBJ databases">
        <title>Plant Genome Project.</title>
        <authorList>
            <person name="Zhang R.-G."/>
        </authorList>
    </citation>
    <scope>NUCLEOTIDE SEQUENCE</scope>
    <source>
        <strain evidence="1">AT1</strain>
    </source>
</reference>
<dbReference type="EMBL" id="CM046397">
    <property type="protein sequence ID" value="KAI8536575.1"/>
    <property type="molecule type" value="Genomic_DNA"/>
</dbReference>
<protein>
    <submittedName>
        <fullName evidence="1">Uncharacterized protein</fullName>
    </submittedName>
</protein>
<evidence type="ECO:0000313" key="2">
    <source>
        <dbReference type="Proteomes" id="UP001062846"/>
    </source>
</evidence>
<name>A0ACC0M6I1_RHOML</name>
<accession>A0ACC0M6I1</accession>
<evidence type="ECO:0000313" key="1">
    <source>
        <dbReference type="EMBL" id="KAI8536575.1"/>
    </source>
</evidence>
<organism evidence="1 2">
    <name type="scientific">Rhododendron molle</name>
    <name type="common">Chinese azalea</name>
    <name type="synonym">Azalea mollis</name>
    <dbReference type="NCBI Taxonomy" id="49168"/>
    <lineage>
        <taxon>Eukaryota</taxon>
        <taxon>Viridiplantae</taxon>
        <taxon>Streptophyta</taxon>
        <taxon>Embryophyta</taxon>
        <taxon>Tracheophyta</taxon>
        <taxon>Spermatophyta</taxon>
        <taxon>Magnoliopsida</taxon>
        <taxon>eudicotyledons</taxon>
        <taxon>Gunneridae</taxon>
        <taxon>Pentapetalae</taxon>
        <taxon>asterids</taxon>
        <taxon>Ericales</taxon>
        <taxon>Ericaceae</taxon>
        <taxon>Ericoideae</taxon>
        <taxon>Rhodoreae</taxon>
        <taxon>Rhododendron</taxon>
    </lineage>
</organism>